<evidence type="ECO:0000313" key="1">
    <source>
        <dbReference type="EMBL" id="OMO57036.1"/>
    </source>
</evidence>
<accession>A0A1R3GG41</accession>
<sequence>MDETEAVYQVDVTKNIRETLFVTLCVIFAGRPSVPPAGTR</sequence>
<organism evidence="1 2">
    <name type="scientific">Corchorus capsularis</name>
    <name type="common">Jute</name>
    <dbReference type="NCBI Taxonomy" id="210143"/>
    <lineage>
        <taxon>Eukaryota</taxon>
        <taxon>Viridiplantae</taxon>
        <taxon>Streptophyta</taxon>
        <taxon>Embryophyta</taxon>
        <taxon>Tracheophyta</taxon>
        <taxon>Spermatophyta</taxon>
        <taxon>Magnoliopsida</taxon>
        <taxon>eudicotyledons</taxon>
        <taxon>Gunneridae</taxon>
        <taxon>Pentapetalae</taxon>
        <taxon>rosids</taxon>
        <taxon>malvids</taxon>
        <taxon>Malvales</taxon>
        <taxon>Malvaceae</taxon>
        <taxon>Grewioideae</taxon>
        <taxon>Apeibeae</taxon>
        <taxon>Corchorus</taxon>
    </lineage>
</organism>
<dbReference type="Proteomes" id="UP000188268">
    <property type="component" value="Unassembled WGS sequence"/>
</dbReference>
<evidence type="ECO:0000313" key="2">
    <source>
        <dbReference type="Proteomes" id="UP000188268"/>
    </source>
</evidence>
<proteinExistence type="predicted"/>
<comment type="caution">
    <text evidence="1">The sequence shown here is derived from an EMBL/GenBank/DDBJ whole genome shotgun (WGS) entry which is preliminary data.</text>
</comment>
<gene>
    <name evidence="1" type="ORF">CCACVL1_26060</name>
</gene>
<name>A0A1R3GG41_COCAP</name>
<keyword evidence="2" id="KW-1185">Reference proteome</keyword>
<reference evidence="1 2" key="1">
    <citation type="submission" date="2013-09" db="EMBL/GenBank/DDBJ databases">
        <title>Corchorus capsularis genome sequencing.</title>
        <authorList>
            <person name="Alam M."/>
            <person name="Haque M.S."/>
            <person name="Islam M.S."/>
            <person name="Emdad E.M."/>
            <person name="Islam M.M."/>
            <person name="Ahmed B."/>
            <person name="Halim A."/>
            <person name="Hossen Q.M.M."/>
            <person name="Hossain M.Z."/>
            <person name="Ahmed R."/>
            <person name="Khan M.M."/>
            <person name="Islam R."/>
            <person name="Rashid M.M."/>
            <person name="Khan S.A."/>
            <person name="Rahman M.S."/>
            <person name="Alam M."/>
        </authorList>
    </citation>
    <scope>NUCLEOTIDE SEQUENCE [LARGE SCALE GENOMIC DNA]</scope>
    <source>
        <strain evidence="2">cv. CVL-1</strain>
        <tissue evidence="1">Whole seedling</tissue>
    </source>
</reference>
<dbReference type="Gramene" id="OMO57036">
    <property type="protein sequence ID" value="OMO57036"/>
    <property type="gene ID" value="CCACVL1_26060"/>
</dbReference>
<dbReference type="AlphaFoldDB" id="A0A1R3GG41"/>
<dbReference type="EMBL" id="AWWV01014431">
    <property type="protein sequence ID" value="OMO57036.1"/>
    <property type="molecule type" value="Genomic_DNA"/>
</dbReference>
<protein>
    <submittedName>
        <fullName evidence="1">Uncharacterized protein</fullName>
    </submittedName>
</protein>